<dbReference type="Proteomes" id="UP001172083">
    <property type="component" value="Unassembled WGS sequence"/>
</dbReference>
<protein>
    <submittedName>
        <fullName evidence="4">Type IX secretion system sortase PorU</fullName>
    </submittedName>
</protein>
<dbReference type="InterPro" id="IPR029031">
    <property type="entry name" value="Gingipain_N_sf"/>
</dbReference>
<sequence length="1283" mass="144029">MQNPEVKIKVITTMLLCAIFSLSSHGQVEMSKHVQLQWELPRSQVNIQGNPELNLYFAGARYRAHISKLPLFETALTDRQILSFHLENIQYQPLTPLEEILVSNLVGSALPSVTLHTRSYKKKPEIFLSLVPLRFDPINEKWEKMVAFTIQYTPETNKTRPSAQRTMSQSNSVLSGGSWYKFGVTTSGIFQIDANQLADAGVDINSIDPKKIKIFGNGGGMLPQANDVTRFQDLTENAIVVEGENDGTFDSNDVILFYGQGPDHYRFDESEQTFKYEKNIYSDTTYYFLTIGSSAGLRIGNADNLGTSFPVINEYDYYEAFEEDKFNLISSGRKWYGDGFKSSGKDFVFNLEGIASNTSASIEVSTLSFTSFDDNATFDISVDASPVGQQSFSGVTSYIYGLKGDDQVSKFDFNTNILDADNQVTVNLQFNPSANIESTGYLDYLFLTAKRKLSLFGDQTLFRSLNSLEDASSTFEIGDFPDQATIWDVSDPLRPKAQLFDYDAGNRKAMFGTGTDQLKEFIAFNGNYLSPTYHGTVKNQNLHGSEVTDMVIISHPDFMSEAQRLATFRETHDGLSVQVVTIEEVYNEFSSGAQDVTAIRDFMKHLYDQGTGDKLKYLLLFGDCSFDYKNRETINTNKVPVYQSRNSLWPTRTYSSDDYYGFLDDDEGEWVENSSGDHLLDIGVGRLPVNTPEEAKIIVDKIIHYSTNPSTLGNWRNEIHLIADDSDGDGFRHFLDAEALSRLVEENHAQFNVNKLYLDAFQQEVTPNGEVAPVFRELIEQAVNKGTLIVNYTGHGNEEKLTEETVIDLELVKNLENYDQMALFVTATCEFGRYDDPIRRSGAEELILNPNGGAIAMLTTSRPVFSDSNLELNLAFYNAVFQRENGNYLRLGDIMIYTKNNSLEGFRNRNFSLLGDPSMRLNYPEKNIVIDHINGIPITDKIDTLTALNKVTIGGKVVDENATVISSYNGVLEAVVYDKKSSNETLPSEGRTFSFEIQDNIIYKGKVSIEDGGFQMEFVVPKNISYLSDNGKISMYARSDQGLTDANGANIDVVIGGSSKNVPVDNKPPTVELYMEDTSFVSGGFTNSNTLFLAHLTDESGINISNSGLGQNITAILDGEKTFNLNDFYETDIDSYQSGWVAFPLNDMSEGEHVIVFKAWDTFNNSVESSIKFKVKENNEIVFTSLYNYPNPFSQNTTFHIEHNRAGDDLYLTIEIFSVKGELVRKIDYLYENSPRTINDIEWNGRGFADKILENGMYIYKVYLASSEDGAKNQQYQKLVIIN</sequence>
<feature type="domain" description="Gingipain" evidence="3">
    <location>
        <begin position="550"/>
        <end position="921"/>
    </location>
</feature>
<keyword evidence="1 2" id="KW-0732">Signal</keyword>
<dbReference type="Gene3D" id="3.40.50.10390">
    <property type="entry name" value="Gingipain r, domain 1"/>
    <property type="match status" value="1"/>
</dbReference>
<dbReference type="InterPro" id="IPR001769">
    <property type="entry name" value="Gingipain"/>
</dbReference>
<accession>A0ABT8LDC0</accession>
<proteinExistence type="predicted"/>
<dbReference type="NCBIfam" id="NF033707">
    <property type="entry name" value="T9SS_sortase"/>
    <property type="match status" value="1"/>
</dbReference>
<dbReference type="InterPro" id="IPR029030">
    <property type="entry name" value="Caspase-like_dom_sf"/>
</dbReference>
<gene>
    <name evidence="4" type="primary">porU</name>
    <name evidence="4" type="ORF">QQ020_27090</name>
</gene>
<keyword evidence="5" id="KW-1185">Reference proteome</keyword>
<dbReference type="SUPFAM" id="SSF52129">
    <property type="entry name" value="Caspase-like"/>
    <property type="match status" value="1"/>
</dbReference>
<feature type="signal peptide" evidence="2">
    <location>
        <begin position="1"/>
        <end position="26"/>
    </location>
</feature>
<dbReference type="Gene3D" id="3.40.50.1460">
    <property type="match status" value="1"/>
</dbReference>
<reference evidence="4" key="1">
    <citation type="submission" date="2023-06" db="EMBL/GenBank/DDBJ databases">
        <title>Genomic of Agaribacillus aureum.</title>
        <authorList>
            <person name="Wang G."/>
        </authorList>
    </citation>
    <scope>NUCLEOTIDE SEQUENCE</scope>
    <source>
        <strain evidence="4">BMA12</strain>
    </source>
</reference>
<feature type="chain" id="PRO_5045133801" evidence="2">
    <location>
        <begin position="27"/>
        <end position="1283"/>
    </location>
</feature>
<dbReference type="EMBL" id="JAUJEB010000007">
    <property type="protein sequence ID" value="MDN5215774.1"/>
    <property type="molecule type" value="Genomic_DNA"/>
</dbReference>
<evidence type="ECO:0000313" key="5">
    <source>
        <dbReference type="Proteomes" id="UP001172083"/>
    </source>
</evidence>
<evidence type="ECO:0000256" key="1">
    <source>
        <dbReference type="ARBA" id="ARBA00022729"/>
    </source>
</evidence>
<dbReference type="Pfam" id="PF01364">
    <property type="entry name" value="Peptidase_C25"/>
    <property type="match status" value="1"/>
</dbReference>
<dbReference type="Gene3D" id="2.60.40.4070">
    <property type="match status" value="1"/>
</dbReference>
<evidence type="ECO:0000259" key="3">
    <source>
        <dbReference type="Pfam" id="PF01364"/>
    </source>
</evidence>
<organism evidence="4 5">
    <name type="scientific">Agaribacillus aureus</name>
    <dbReference type="NCBI Taxonomy" id="3051825"/>
    <lineage>
        <taxon>Bacteria</taxon>
        <taxon>Pseudomonadati</taxon>
        <taxon>Bacteroidota</taxon>
        <taxon>Cytophagia</taxon>
        <taxon>Cytophagales</taxon>
        <taxon>Splendidivirgaceae</taxon>
        <taxon>Agaribacillus</taxon>
    </lineage>
</organism>
<evidence type="ECO:0000313" key="4">
    <source>
        <dbReference type="EMBL" id="MDN5215774.1"/>
    </source>
</evidence>
<comment type="caution">
    <text evidence="4">The sequence shown here is derived from an EMBL/GenBank/DDBJ whole genome shotgun (WGS) entry which is preliminary data.</text>
</comment>
<dbReference type="RefSeq" id="WP_346761466.1">
    <property type="nucleotide sequence ID" value="NZ_JAUJEB010000007.1"/>
</dbReference>
<evidence type="ECO:0000256" key="2">
    <source>
        <dbReference type="SAM" id="SignalP"/>
    </source>
</evidence>
<name>A0ABT8LDC0_9BACT</name>
<dbReference type="CDD" id="cd02258">
    <property type="entry name" value="Peptidase_C25_N"/>
    <property type="match status" value="1"/>
</dbReference>